<comment type="caution">
    <text evidence="1">The sequence shown here is derived from an EMBL/GenBank/DDBJ whole genome shotgun (WGS) entry which is preliminary data.</text>
</comment>
<dbReference type="AlphaFoldDB" id="A0A371EEL0"/>
<reference evidence="1" key="1">
    <citation type="submission" date="2018-05" db="EMBL/GenBank/DDBJ databases">
        <title>Draft genome of Mucuna pruriens seed.</title>
        <authorList>
            <person name="Nnadi N.E."/>
            <person name="Vos R."/>
            <person name="Hasami M.H."/>
            <person name="Devisetty U.K."/>
            <person name="Aguiy J.C."/>
        </authorList>
    </citation>
    <scope>NUCLEOTIDE SEQUENCE [LARGE SCALE GENOMIC DNA]</scope>
    <source>
        <strain evidence="1">JCA_2017</strain>
    </source>
</reference>
<dbReference type="EMBL" id="QJKJ01014365">
    <property type="protein sequence ID" value="RDX64472.1"/>
    <property type="molecule type" value="Genomic_DNA"/>
</dbReference>
<feature type="non-terminal residue" evidence="1">
    <location>
        <position position="1"/>
    </location>
</feature>
<accession>A0A371EEL0</accession>
<name>A0A371EEL0_MUCPR</name>
<organism evidence="1 2">
    <name type="scientific">Mucuna pruriens</name>
    <name type="common">Velvet bean</name>
    <name type="synonym">Dolichos pruriens</name>
    <dbReference type="NCBI Taxonomy" id="157652"/>
    <lineage>
        <taxon>Eukaryota</taxon>
        <taxon>Viridiplantae</taxon>
        <taxon>Streptophyta</taxon>
        <taxon>Embryophyta</taxon>
        <taxon>Tracheophyta</taxon>
        <taxon>Spermatophyta</taxon>
        <taxon>Magnoliopsida</taxon>
        <taxon>eudicotyledons</taxon>
        <taxon>Gunneridae</taxon>
        <taxon>Pentapetalae</taxon>
        <taxon>rosids</taxon>
        <taxon>fabids</taxon>
        <taxon>Fabales</taxon>
        <taxon>Fabaceae</taxon>
        <taxon>Papilionoideae</taxon>
        <taxon>50 kb inversion clade</taxon>
        <taxon>NPAAA clade</taxon>
        <taxon>indigoferoid/millettioid clade</taxon>
        <taxon>Phaseoleae</taxon>
        <taxon>Mucuna</taxon>
    </lineage>
</organism>
<gene>
    <name evidence="1" type="ORF">CR513_56975</name>
</gene>
<protein>
    <submittedName>
        <fullName evidence="1">Uncharacterized protein</fullName>
    </submittedName>
</protein>
<evidence type="ECO:0000313" key="2">
    <source>
        <dbReference type="Proteomes" id="UP000257109"/>
    </source>
</evidence>
<dbReference type="Proteomes" id="UP000257109">
    <property type="component" value="Unassembled WGS sequence"/>
</dbReference>
<sequence>WGHKVTPIGESSSSCTITLNYESSSSSDANEHELGIVKAITNMLKRTTLCHSSLELVFAKPCLAIKMIFLKSVSNKQPYTYMYTTLFYQLSIHYPLSTFKCELHPNSLTFVKAFQILYHYLHMIPTTPKLLHFY</sequence>
<keyword evidence="2" id="KW-1185">Reference proteome</keyword>
<evidence type="ECO:0000313" key="1">
    <source>
        <dbReference type="EMBL" id="RDX64472.1"/>
    </source>
</evidence>
<proteinExistence type="predicted"/>